<gene>
    <name evidence="6" type="primary">cmpR_2</name>
    <name evidence="6" type="ORF">TRM7615_02044</name>
</gene>
<dbReference type="AlphaFoldDB" id="A0A2R8C7Y9"/>
<dbReference type="EMBL" id="ONZG01000004">
    <property type="protein sequence ID" value="SPJ28544.1"/>
    <property type="molecule type" value="Genomic_DNA"/>
</dbReference>
<dbReference type="Gene3D" id="3.40.190.290">
    <property type="match status" value="1"/>
</dbReference>
<dbReference type="Pfam" id="PF00126">
    <property type="entry name" value="HTH_1"/>
    <property type="match status" value="1"/>
</dbReference>
<dbReference type="Proteomes" id="UP000244898">
    <property type="component" value="Unassembled WGS sequence"/>
</dbReference>
<dbReference type="GO" id="GO:0003700">
    <property type="term" value="F:DNA-binding transcription factor activity"/>
    <property type="evidence" value="ECO:0007669"/>
    <property type="project" value="InterPro"/>
</dbReference>
<dbReference type="PRINTS" id="PR00039">
    <property type="entry name" value="HTHLYSR"/>
</dbReference>
<dbReference type="InterPro" id="IPR036388">
    <property type="entry name" value="WH-like_DNA-bd_sf"/>
</dbReference>
<accession>A0A2R8C7Y9</accession>
<dbReference type="CDD" id="cd05466">
    <property type="entry name" value="PBP2_LTTR_substrate"/>
    <property type="match status" value="1"/>
</dbReference>
<dbReference type="Pfam" id="PF03466">
    <property type="entry name" value="LysR_substrate"/>
    <property type="match status" value="1"/>
</dbReference>
<protein>
    <submittedName>
        <fullName evidence="6">HTH-type transcriptional activator CmpR</fullName>
    </submittedName>
</protein>
<dbReference type="PANTHER" id="PTHR30419">
    <property type="entry name" value="HTH-TYPE TRANSCRIPTIONAL REGULATOR YBHD"/>
    <property type="match status" value="1"/>
</dbReference>
<dbReference type="OrthoDB" id="9815174at2"/>
<proteinExistence type="inferred from homology"/>
<feature type="domain" description="HTH lysR-type" evidence="5">
    <location>
        <begin position="1"/>
        <end position="58"/>
    </location>
</feature>
<dbReference type="InterPro" id="IPR000847">
    <property type="entry name" value="LysR_HTH_N"/>
</dbReference>
<evidence type="ECO:0000256" key="1">
    <source>
        <dbReference type="ARBA" id="ARBA00009437"/>
    </source>
</evidence>
<organism evidence="6 7">
    <name type="scientific">Falsiruegeria mediterranea M17</name>
    <dbReference type="NCBI Taxonomy" id="1200281"/>
    <lineage>
        <taxon>Bacteria</taxon>
        <taxon>Pseudomonadati</taxon>
        <taxon>Pseudomonadota</taxon>
        <taxon>Alphaproteobacteria</taxon>
        <taxon>Rhodobacterales</taxon>
        <taxon>Roseobacteraceae</taxon>
        <taxon>Falsiruegeria</taxon>
    </lineage>
</organism>
<sequence>MTFGQLEIFATLAETRGFTAAALRLGVSQPAVSHALKTLETELGVALFDRTVSPIELTPVGERLLARAREILGLADAIHQEALEYRGVQSGRLRIGSFGATSSLQLLPRLLERFHKEHPGIEVMVEEAPDDEIIRWIEDRRIDLGFVVLPDDRFRTWPIAQDQFVALVAADSALADQPSVRLEQLCERPFIMPESGSAGIIRRLFTQSRLSPNVRYRTSQILSTLTMVSRNQGVSVVAEMALPKVNGGEGWVSKPLDPVRTRKIGLAMHSQANPSPAAAAFVGVVEKTRPAF</sequence>
<dbReference type="SUPFAM" id="SSF53850">
    <property type="entry name" value="Periplasmic binding protein-like II"/>
    <property type="match status" value="1"/>
</dbReference>
<evidence type="ECO:0000313" key="7">
    <source>
        <dbReference type="Proteomes" id="UP000244898"/>
    </source>
</evidence>
<comment type="similarity">
    <text evidence="1">Belongs to the LysR transcriptional regulatory family.</text>
</comment>
<dbReference type="InterPro" id="IPR005119">
    <property type="entry name" value="LysR_subst-bd"/>
</dbReference>
<dbReference type="InterPro" id="IPR050950">
    <property type="entry name" value="HTH-type_LysR_regulators"/>
</dbReference>
<dbReference type="GO" id="GO:0005829">
    <property type="term" value="C:cytosol"/>
    <property type="evidence" value="ECO:0007669"/>
    <property type="project" value="TreeGrafter"/>
</dbReference>
<dbReference type="GO" id="GO:0003677">
    <property type="term" value="F:DNA binding"/>
    <property type="evidence" value="ECO:0007669"/>
    <property type="project" value="UniProtKB-KW"/>
</dbReference>
<name>A0A2R8C7Y9_9RHOB</name>
<keyword evidence="7" id="KW-1185">Reference proteome</keyword>
<reference evidence="7" key="1">
    <citation type="submission" date="2018-03" db="EMBL/GenBank/DDBJ databases">
        <authorList>
            <person name="Rodrigo-Torres L."/>
            <person name="Arahal R. D."/>
            <person name="Lucena T."/>
        </authorList>
    </citation>
    <scope>NUCLEOTIDE SEQUENCE [LARGE SCALE GENOMIC DNA]</scope>
    <source>
        <strain evidence="7">CECT 7615</strain>
    </source>
</reference>
<dbReference type="RefSeq" id="WP_108787043.1">
    <property type="nucleotide sequence ID" value="NZ_ONZG01000004.1"/>
</dbReference>
<evidence type="ECO:0000256" key="2">
    <source>
        <dbReference type="ARBA" id="ARBA00023015"/>
    </source>
</evidence>
<evidence type="ECO:0000256" key="3">
    <source>
        <dbReference type="ARBA" id="ARBA00023125"/>
    </source>
</evidence>
<dbReference type="Gene3D" id="1.10.10.10">
    <property type="entry name" value="Winged helix-like DNA-binding domain superfamily/Winged helix DNA-binding domain"/>
    <property type="match status" value="1"/>
</dbReference>
<keyword evidence="3" id="KW-0238">DNA-binding</keyword>
<dbReference type="InterPro" id="IPR036390">
    <property type="entry name" value="WH_DNA-bd_sf"/>
</dbReference>
<evidence type="ECO:0000256" key="4">
    <source>
        <dbReference type="ARBA" id="ARBA00023163"/>
    </source>
</evidence>
<dbReference type="SUPFAM" id="SSF46785">
    <property type="entry name" value="Winged helix' DNA-binding domain"/>
    <property type="match status" value="1"/>
</dbReference>
<evidence type="ECO:0000259" key="5">
    <source>
        <dbReference type="PROSITE" id="PS50931"/>
    </source>
</evidence>
<keyword evidence="4" id="KW-0804">Transcription</keyword>
<dbReference type="PROSITE" id="PS50931">
    <property type="entry name" value="HTH_LYSR"/>
    <property type="match status" value="1"/>
</dbReference>
<evidence type="ECO:0000313" key="6">
    <source>
        <dbReference type="EMBL" id="SPJ28544.1"/>
    </source>
</evidence>
<dbReference type="FunFam" id="1.10.10.10:FF:000001">
    <property type="entry name" value="LysR family transcriptional regulator"/>
    <property type="match status" value="1"/>
</dbReference>
<keyword evidence="2" id="KW-0805">Transcription regulation</keyword>